<evidence type="ECO:0000256" key="11">
    <source>
        <dbReference type="PROSITE-ProRule" id="PRU10141"/>
    </source>
</evidence>
<dbReference type="SMART" id="SM00133">
    <property type="entry name" value="S_TK_X"/>
    <property type="match status" value="1"/>
</dbReference>
<evidence type="ECO:0000256" key="12">
    <source>
        <dbReference type="RuleBase" id="RU000304"/>
    </source>
</evidence>
<comment type="similarity">
    <text evidence="1">Belongs to the protein kinase superfamily. AGC Ser/Thr protein kinase family. S6 kinase subfamily.</text>
</comment>
<evidence type="ECO:0000313" key="15">
    <source>
        <dbReference type="EMBL" id="EOY20195.1"/>
    </source>
</evidence>
<dbReference type="EC" id="2.7.11.1" evidence="2"/>
<dbReference type="PROSITE" id="PS50011">
    <property type="entry name" value="PROTEIN_KINASE_DOM"/>
    <property type="match status" value="1"/>
</dbReference>
<evidence type="ECO:0000256" key="1">
    <source>
        <dbReference type="ARBA" id="ARBA00009804"/>
    </source>
</evidence>
<dbReference type="InParanoid" id="A0A061FSD3"/>
<dbReference type="FunCoup" id="A0A061FSD3">
    <property type="interactions" value="2337"/>
</dbReference>
<dbReference type="PANTHER" id="PTHR24351">
    <property type="entry name" value="RIBOSOMAL PROTEIN S6 KINASE"/>
    <property type="match status" value="1"/>
</dbReference>
<dbReference type="InterPro" id="IPR017441">
    <property type="entry name" value="Protein_kinase_ATP_BS"/>
</dbReference>
<sequence length="485" mass="54679">MVSSHLSSLNGSRMQKPFQNNFLFPNGQPDTLASDHVEFDFSDVFGPAPVQASTEISTENNKTLIVATESNELLYDEPAVICSRSHSLVGPSSYVSHSLKLSKLTLRETGDSLELVGVREEAQKELRKPSIDDVILENPDGHVESHSLEHQSVGLEDFEVLKVVGQGAFGKVYQVRRSDTSDIYAMKVMRKDKVMEKNHAEYMKSERDILTKVDHPFIVQLRYSFQTKYRLYLVLDFVNGGHLFFQLYRQGLFREDLARIYTAEIVSAVSHLHANGIMHRDLKPENILLDADGHVMLTDFGLAKEFDENTRSNSMCGTLEYMSPEIVLGKGHDKAADWWSVGILLYEMLTGKPPFIGGNRQKIQEKIIKDKIKLPAFLSSEAHSILKGLLQKEASKRLGSGQGGSEEIKRHKWFNSINWKKLEAREIRPSFLPEVAGNHCVANFEECWTNMPLLDSPVASPTFGENPFKGFTYVRPAASFLQRNA</sequence>
<dbReference type="Gene3D" id="1.10.510.10">
    <property type="entry name" value="Transferase(Phosphotransferase) domain 1"/>
    <property type="match status" value="1"/>
</dbReference>
<dbReference type="eggNOG" id="KOG0598">
    <property type="taxonomic scope" value="Eukaryota"/>
</dbReference>
<dbReference type="GO" id="GO:0005524">
    <property type="term" value="F:ATP binding"/>
    <property type="evidence" value="ECO:0007669"/>
    <property type="project" value="UniProtKB-UniRule"/>
</dbReference>
<evidence type="ECO:0000256" key="6">
    <source>
        <dbReference type="ARBA" id="ARBA00022741"/>
    </source>
</evidence>
<dbReference type="CDD" id="cd05123">
    <property type="entry name" value="STKc_AGC"/>
    <property type="match status" value="1"/>
</dbReference>
<evidence type="ECO:0000256" key="8">
    <source>
        <dbReference type="ARBA" id="ARBA00022840"/>
    </source>
</evidence>
<dbReference type="Gene3D" id="3.30.200.20">
    <property type="entry name" value="Phosphorylase Kinase, domain 1"/>
    <property type="match status" value="1"/>
</dbReference>
<feature type="binding site" evidence="11">
    <location>
        <position position="187"/>
    </location>
    <ligand>
        <name>ATP</name>
        <dbReference type="ChEBI" id="CHEBI:30616"/>
    </ligand>
</feature>
<dbReference type="InterPro" id="IPR000961">
    <property type="entry name" value="AGC-kinase_C"/>
</dbReference>
<dbReference type="Gramene" id="EOY20195">
    <property type="protein sequence ID" value="EOY20195"/>
    <property type="gene ID" value="TCM_045572"/>
</dbReference>
<keyword evidence="8 11" id="KW-0067">ATP-binding</keyword>
<evidence type="ECO:0000313" key="16">
    <source>
        <dbReference type="Proteomes" id="UP000026915"/>
    </source>
</evidence>
<dbReference type="InterPro" id="IPR000719">
    <property type="entry name" value="Prot_kinase_dom"/>
</dbReference>
<comment type="catalytic activity">
    <reaction evidence="9">
        <text>L-threonyl-[protein] + ATP = O-phospho-L-threonyl-[protein] + ADP + H(+)</text>
        <dbReference type="Rhea" id="RHEA:46608"/>
        <dbReference type="Rhea" id="RHEA-COMP:11060"/>
        <dbReference type="Rhea" id="RHEA-COMP:11605"/>
        <dbReference type="ChEBI" id="CHEBI:15378"/>
        <dbReference type="ChEBI" id="CHEBI:30013"/>
        <dbReference type="ChEBI" id="CHEBI:30616"/>
        <dbReference type="ChEBI" id="CHEBI:61977"/>
        <dbReference type="ChEBI" id="CHEBI:456216"/>
        <dbReference type="EC" id="2.7.11.1"/>
    </reaction>
</comment>
<dbReference type="GO" id="GO:0005634">
    <property type="term" value="C:nucleus"/>
    <property type="evidence" value="ECO:0007669"/>
    <property type="project" value="UniProtKB-ARBA"/>
</dbReference>
<feature type="domain" description="AGC-kinase C-terminal" evidence="14">
    <location>
        <begin position="415"/>
        <end position="483"/>
    </location>
</feature>
<keyword evidence="16" id="KW-1185">Reference proteome</keyword>
<evidence type="ECO:0000256" key="3">
    <source>
        <dbReference type="ARBA" id="ARBA00022527"/>
    </source>
</evidence>
<keyword evidence="4" id="KW-0597">Phosphoprotein</keyword>
<dbReference type="GO" id="GO:0004674">
    <property type="term" value="F:protein serine/threonine kinase activity"/>
    <property type="evidence" value="ECO:0000318"/>
    <property type="project" value="GO_Central"/>
</dbReference>
<dbReference type="FunFam" id="3.30.200.20:FF:000048">
    <property type="entry name" value="Non-specific serine/threonine protein kinase"/>
    <property type="match status" value="1"/>
</dbReference>
<dbReference type="PROSITE" id="PS00108">
    <property type="entry name" value="PROTEIN_KINASE_ST"/>
    <property type="match status" value="1"/>
</dbReference>
<keyword evidence="7 15" id="KW-0418">Kinase</keyword>
<dbReference type="HOGENOM" id="CLU_000288_63_49_1"/>
<evidence type="ECO:0000259" key="13">
    <source>
        <dbReference type="PROSITE" id="PS50011"/>
    </source>
</evidence>
<dbReference type="STRING" id="3641.A0A061FSD3"/>
<dbReference type="GO" id="GO:0045727">
    <property type="term" value="P:positive regulation of translation"/>
    <property type="evidence" value="ECO:0007669"/>
    <property type="project" value="UniProtKB-ARBA"/>
</dbReference>
<dbReference type="GO" id="GO:0009651">
    <property type="term" value="P:response to salt stress"/>
    <property type="evidence" value="ECO:0007669"/>
    <property type="project" value="UniProtKB-ARBA"/>
</dbReference>
<dbReference type="InterPro" id="IPR017892">
    <property type="entry name" value="Pkinase_C"/>
</dbReference>
<reference evidence="15 16" key="1">
    <citation type="journal article" date="2013" name="Genome Biol.">
        <title>The genome sequence of the most widely cultivated cacao type and its use to identify candidate genes regulating pod color.</title>
        <authorList>
            <person name="Motamayor J.C."/>
            <person name="Mockaitis K."/>
            <person name="Schmutz J."/>
            <person name="Haiminen N."/>
            <person name="Iii D.L."/>
            <person name="Cornejo O."/>
            <person name="Findley S.D."/>
            <person name="Zheng P."/>
            <person name="Utro F."/>
            <person name="Royaert S."/>
            <person name="Saski C."/>
            <person name="Jenkins J."/>
            <person name="Podicheti R."/>
            <person name="Zhao M."/>
            <person name="Scheffler B.E."/>
            <person name="Stack J.C."/>
            <person name="Feltus F.A."/>
            <person name="Mustiga G.M."/>
            <person name="Amores F."/>
            <person name="Phillips W."/>
            <person name="Marelli J.P."/>
            <person name="May G.D."/>
            <person name="Shapiro H."/>
            <person name="Ma J."/>
            <person name="Bustamante C.D."/>
            <person name="Schnell R.J."/>
            <person name="Main D."/>
            <person name="Gilbert D."/>
            <person name="Parida L."/>
            <person name="Kuhn D.N."/>
        </authorList>
    </citation>
    <scope>NUCLEOTIDE SEQUENCE [LARGE SCALE GENOMIC DNA]</scope>
    <source>
        <strain evidence="16">cv. Matina 1-6</strain>
    </source>
</reference>
<evidence type="ECO:0000256" key="7">
    <source>
        <dbReference type="ARBA" id="ARBA00022777"/>
    </source>
</evidence>
<dbReference type="FunFam" id="1.10.510.10:FF:000297">
    <property type="entry name" value="Non-specific serine/threonine protein kinase"/>
    <property type="match status" value="1"/>
</dbReference>
<keyword evidence="6 11" id="KW-0547">Nucleotide-binding</keyword>
<dbReference type="GO" id="GO:0106310">
    <property type="term" value="F:protein serine kinase activity"/>
    <property type="evidence" value="ECO:0007669"/>
    <property type="project" value="RHEA"/>
</dbReference>
<evidence type="ECO:0000256" key="2">
    <source>
        <dbReference type="ARBA" id="ARBA00012513"/>
    </source>
</evidence>
<name>A0A061FSD3_THECC</name>
<comment type="catalytic activity">
    <reaction evidence="10">
        <text>L-seryl-[protein] + ATP = O-phospho-L-seryl-[protein] + ADP + H(+)</text>
        <dbReference type="Rhea" id="RHEA:17989"/>
        <dbReference type="Rhea" id="RHEA-COMP:9863"/>
        <dbReference type="Rhea" id="RHEA-COMP:11604"/>
        <dbReference type="ChEBI" id="CHEBI:15378"/>
        <dbReference type="ChEBI" id="CHEBI:29999"/>
        <dbReference type="ChEBI" id="CHEBI:30616"/>
        <dbReference type="ChEBI" id="CHEBI:83421"/>
        <dbReference type="ChEBI" id="CHEBI:456216"/>
        <dbReference type="EC" id="2.7.11.1"/>
    </reaction>
</comment>
<evidence type="ECO:0000256" key="9">
    <source>
        <dbReference type="ARBA" id="ARBA00047899"/>
    </source>
</evidence>
<dbReference type="PROSITE" id="PS51285">
    <property type="entry name" value="AGC_KINASE_CTER"/>
    <property type="match status" value="1"/>
</dbReference>
<dbReference type="GO" id="GO:0005737">
    <property type="term" value="C:cytoplasm"/>
    <property type="evidence" value="ECO:0000318"/>
    <property type="project" value="GO_Central"/>
</dbReference>
<proteinExistence type="inferred from homology"/>
<evidence type="ECO:0000256" key="5">
    <source>
        <dbReference type="ARBA" id="ARBA00022679"/>
    </source>
</evidence>
<protein>
    <recommendedName>
        <fullName evidence="2">non-specific serine/threonine protein kinase</fullName>
        <ecNumber evidence="2">2.7.11.1</ecNumber>
    </recommendedName>
</protein>
<dbReference type="GO" id="GO:0009409">
    <property type="term" value="P:response to cold"/>
    <property type="evidence" value="ECO:0007669"/>
    <property type="project" value="UniProtKB-ARBA"/>
</dbReference>
<evidence type="ECO:0000256" key="10">
    <source>
        <dbReference type="ARBA" id="ARBA00048679"/>
    </source>
</evidence>
<dbReference type="SUPFAM" id="SSF56112">
    <property type="entry name" value="Protein kinase-like (PK-like)"/>
    <property type="match status" value="1"/>
</dbReference>
<feature type="domain" description="Protein kinase" evidence="13">
    <location>
        <begin position="158"/>
        <end position="414"/>
    </location>
</feature>
<dbReference type="Pfam" id="PF00433">
    <property type="entry name" value="Pkinase_C"/>
    <property type="match status" value="1"/>
</dbReference>
<organism evidence="15 16">
    <name type="scientific">Theobroma cacao</name>
    <name type="common">Cacao</name>
    <name type="synonym">Cocoa</name>
    <dbReference type="NCBI Taxonomy" id="3641"/>
    <lineage>
        <taxon>Eukaryota</taxon>
        <taxon>Viridiplantae</taxon>
        <taxon>Streptophyta</taxon>
        <taxon>Embryophyta</taxon>
        <taxon>Tracheophyta</taxon>
        <taxon>Spermatophyta</taxon>
        <taxon>Magnoliopsida</taxon>
        <taxon>eudicotyledons</taxon>
        <taxon>Gunneridae</taxon>
        <taxon>Pentapetalae</taxon>
        <taxon>rosids</taxon>
        <taxon>malvids</taxon>
        <taxon>Malvales</taxon>
        <taxon>Malvaceae</taxon>
        <taxon>Byttnerioideae</taxon>
        <taxon>Theobroma</taxon>
    </lineage>
</organism>
<dbReference type="OMA" id="IFRKIDW"/>
<evidence type="ECO:0000256" key="4">
    <source>
        <dbReference type="ARBA" id="ARBA00022553"/>
    </source>
</evidence>
<dbReference type="Pfam" id="PF00069">
    <property type="entry name" value="Pkinase"/>
    <property type="match status" value="1"/>
</dbReference>
<dbReference type="InterPro" id="IPR011009">
    <property type="entry name" value="Kinase-like_dom_sf"/>
</dbReference>
<dbReference type="SMART" id="SM00220">
    <property type="entry name" value="S_TKc"/>
    <property type="match status" value="1"/>
</dbReference>
<accession>A0A061FSD3</accession>
<dbReference type="PROSITE" id="PS00107">
    <property type="entry name" value="PROTEIN_KINASE_ATP"/>
    <property type="match status" value="1"/>
</dbReference>
<dbReference type="EMBL" id="CM001888">
    <property type="protein sequence ID" value="EOY20195.1"/>
    <property type="molecule type" value="Genomic_DNA"/>
</dbReference>
<gene>
    <name evidence="15" type="ORF">TCM_045572</name>
</gene>
<keyword evidence="3 12" id="KW-0723">Serine/threonine-protein kinase</keyword>
<dbReference type="InterPro" id="IPR008271">
    <property type="entry name" value="Ser/Thr_kinase_AS"/>
</dbReference>
<keyword evidence="5" id="KW-0808">Transferase</keyword>
<dbReference type="InterPro" id="IPR045270">
    <property type="entry name" value="STKc_AGC"/>
</dbReference>
<evidence type="ECO:0000259" key="14">
    <source>
        <dbReference type="PROSITE" id="PS51285"/>
    </source>
</evidence>
<dbReference type="Proteomes" id="UP000026915">
    <property type="component" value="Chromosome 10"/>
</dbReference>
<dbReference type="AlphaFoldDB" id="A0A061FSD3"/>